<dbReference type="AlphaFoldDB" id="X1DN17"/>
<protein>
    <recommendedName>
        <fullName evidence="2">Type II secretion system protein GspE N-terminal domain-containing protein</fullName>
    </recommendedName>
</protein>
<evidence type="ECO:0008006" key="2">
    <source>
        <dbReference type="Google" id="ProtNLM"/>
    </source>
</evidence>
<evidence type="ECO:0000313" key="1">
    <source>
        <dbReference type="EMBL" id="GAH06389.1"/>
    </source>
</evidence>
<gene>
    <name evidence="1" type="ORF">S01H4_62444</name>
</gene>
<reference evidence="1" key="1">
    <citation type="journal article" date="2014" name="Front. Microbiol.">
        <title>High frequency of phylogenetically diverse reductive dehalogenase-homologous genes in deep subseafloor sedimentary metagenomes.</title>
        <authorList>
            <person name="Kawai M."/>
            <person name="Futagami T."/>
            <person name="Toyoda A."/>
            <person name="Takaki Y."/>
            <person name="Nishi S."/>
            <person name="Hori S."/>
            <person name="Arai W."/>
            <person name="Tsubouchi T."/>
            <person name="Morono Y."/>
            <person name="Uchiyama I."/>
            <person name="Ito T."/>
            <person name="Fujiyama A."/>
            <person name="Inagaki F."/>
            <person name="Takami H."/>
        </authorList>
    </citation>
    <scope>NUCLEOTIDE SEQUENCE</scope>
    <source>
        <strain evidence="1">Expedition CK06-06</strain>
    </source>
</reference>
<proteinExistence type="predicted"/>
<dbReference type="InterPro" id="IPR037257">
    <property type="entry name" value="T2SS_E_N_sf"/>
</dbReference>
<dbReference type="SUPFAM" id="SSF160246">
    <property type="entry name" value="EspE N-terminal domain-like"/>
    <property type="match status" value="1"/>
</dbReference>
<feature type="non-terminal residue" evidence="1">
    <location>
        <position position="74"/>
    </location>
</feature>
<dbReference type="EMBL" id="BART01037274">
    <property type="protein sequence ID" value="GAH06389.1"/>
    <property type="molecule type" value="Genomic_DNA"/>
</dbReference>
<name>X1DN17_9ZZZZ</name>
<organism evidence="1">
    <name type="scientific">marine sediment metagenome</name>
    <dbReference type="NCBI Taxonomy" id="412755"/>
    <lineage>
        <taxon>unclassified sequences</taxon>
        <taxon>metagenomes</taxon>
        <taxon>ecological metagenomes</taxon>
    </lineage>
</organism>
<accession>X1DN17</accession>
<comment type="caution">
    <text evidence="1">The sequence shown here is derived from an EMBL/GenBank/DDBJ whole genome shotgun (WGS) entry which is preliminary data.</text>
</comment>
<sequence>MVKRIGELLVQSGMIAEAQINEALEIQKIKKKRLGEILMELGYVNSQNLIRMLSEQAAMPFVELKPEMLDENLI</sequence>